<dbReference type="Gene3D" id="3.40.50.1390">
    <property type="entry name" value="Resolvase, N-terminal catalytic domain"/>
    <property type="match status" value="1"/>
</dbReference>
<organism evidence="5">
    <name type="scientific">marine sediment metagenome</name>
    <dbReference type="NCBI Taxonomy" id="412755"/>
    <lineage>
        <taxon>unclassified sequences</taxon>
        <taxon>metagenomes</taxon>
        <taxon>ecological metagenomes</taxon>
    </lineage>
</organism>
<keyword evidence="3" id="KW-0233">DNA recombination</keyword>
<dbReference type="InterPro" id="IPR036162">
    <property type="entry name" value="Resolvase-like_N_sf"/>
</dbReference>
<dbReference type="EMBL" id="BARW01013062">
    <property type="protein sequence ID" value="GAI75692.1"/>
    <property type="molecule type" value="Genomic_DNA"/>
</dbReference>
<protein>
    <recommendedName>
        <fullName evidence="4">Resolvase/invertase-type recombinase catalytic domain-containing protein</fullName>
    </recommendedName>
</protein>
<sequence length="50" mass="5791">MNTIIYIRVSTTEQAELGYSLKAQEETCLEYAKRNDYNVLKIFKEEGESA</sequence>
<keyword evidence="1" id="KW-0229">DNA integration</keyword>
<dbReference type="GO" id="GO:0015074">
    <property type="term" value="P:DNA integration"/>
    <property type="evidence" value="ECO:0007669"/>
    <property type="project" value="UniProtKB-KW"/>
</dbReference>
<reference evidence="5" key="1">
    <citation type="journal article" date="2014" name="Front. Microbiol.">
        <title>High frequency of phylogenetically diverse reductive dehalogenase-homologous genes in deep subseafloor sedimentary metagenomes.</title>
        <authorList>
            <person name="Kawai M."/>
            <person name="Futagami T."/>
            <person name="Toyoda A."/>
            <person name="Takaki Y."/>
            <person name="Nishi S."/>
            <person name="Hori S."/>
            <person name="Arai W."/>
            <person name="Tsubouchi T."/>
            <person name="Morono Y."/>
            <person name="Uchiyama I."/>
            <person name="Ito T."/>
            <person name="Fujiyama A."/>
            <person name="Inagaki F."/>
            <person name="Takami H."/>
        </authorList>
    </citation>
    <scope>NUCLEOTIDE SEQUENCE</scope>
    <source>
        <strain evidence="5">Expedition CK06-06</strain>
    </source>
</reference>
<dbReference type="PROSITE" id="PS51736">
    <property type="entry name" value="RECOMBINASES_3"/>
    <property type="match status" value="1"/>
</dbReference>
<keyword evidence="2" id="KW-0238">DNA-binding</keyword>
<evidence type="ECO:0000313" key="5">
    <source>
        <dbReference type="EMBL" id="GAI75692.1"/>
    </source>
</evidence>
<gene>
    <name evidence="5" type="ORF">S12H4_24196</name>
</gene>
<proteinExistence type="predicted"/>
<comment type="caution">
    <text evidence="5">The sequence shown here is derived from an EMBL/GenBank/DDBJ whole genome shotgun (WGS) entry which is preliminary data.</text>
</comment>
<evidence type="ECO:0000259" key="4">
    <source>
        <dbReference type="PROSITE" id="PS51736"/>
    </source>
</evidence>
<dbReference type="SUPFAM" id="SSF53041">
    <property type="entry name" value="Resolvase-like"/>
    <property type="match status" value="1"/>
</dbReference>
<name>X1R4K2_9ZZZZ</name>
<evidence type="ECO:0000256" key="3">
    <source>
        <dbReference type="ARBA" id="ARBA00023172"/>
    </source>
</evidence>
<evidence type="ECO:0000256" key="2">
    <source>
        <dbReference type="ARBA" id="ARBA00023125"/>
    </source>
</evidence>
<dbReference type="InterPro" id="IPR006118">
    <property type="entry name" value="Recombinase_CS"/>
</dbReference>
<dbReference type="InterPro" id="IPR006119">
    <property type="entry name" value="Resolv_N"/>
</dbReference>
<dbReference type="AlphaFoldDB" id="X1R4K2"/>
<dbReference type="PROSITE" id="PS00397">
    <property type="entry name" value="RECOMBINASES_1"/>
    <property type="match status" value="1"/>
</dbReference>
<dbReference type="Pfam" id="PF00239">
    <property type="entry name" value="Resolvase"/>
    <property type="match status" value="1"/>
</dbReference>
<dbReference type="GO" id="GO:0003677">
    <property type="term" value="F:DNA binding"/>
    <property type="evidence" value="ECO:0007669"/>
    <property type="project" value="UniProtKB-KW"/>
</dbReference>
<dbReference type="GO" id="GO:0000150">
    <property type="term" value="F:DNA strand exchange activity"/>
    <property type="evidence" value="ECO:0007669"/>
    <property type="project" value="InterPro"/>
</dbReference>
<feature type="non-terminal residue" evidence="5">
    <location>
        <position position="50"/>
    </location>
</feature>
<evidence type="ECO:0000256" key="1">
    <source>
        <dbReference type="ARBA" id="ARBA00022908"/>
    </source>
</evidence>
<feature type="domain" description="Resolvase/invertase-type recombinase catalytic" evidence="4">
    <location>
        <begin position="2"/>
        <end position="50"/>
    </location>
</feature>
<accession>X1R4K2</accession>